<keyword evidence="10 15" id="KW-0472">Membrane</keyword>
<keyword evidence="11 15" id="KW-0139">CF(1)</keyword>
<reference evidence="20" key="1">
    <citation type="submission" date="2020-10" db="EMBL/GenBank/DDBJ databases">
        <title>Microbiome of the Black Sea water column analyzed by genome centric metagenomics.</title>
        <authorList>
            <person name="Cabello-Yeves P.J."/>
            <person name="Callieri C."/>
            <person name="Picazo A."/>
            <person name="Mehrshad M."/>
            <person name="Haro-Moreno J.M."/>
            <person name="Roda-Garcia J."/>
            <person name="Dzembekova N."/>
            <person name="Slabakova V."/>
            <person name="Slabakova N."/>
            <person name="Moncheva S."/>
            <person name="Rodriguez-Valera F."/>
        </authorList>
    </citation>
    <scope>NUCLEOTIDE SEQUENCE</scope>
    <source>
        <strain evidence="20">BS307-5m-G49</strain>
    </source>
</reference>
<dbReference type="GO" id="GO:0045259">
    <property type="term" value="C:proton-transporting ATP synthase complex"/>
    <property type="evidence" value="ECO:0007669"/>
    <property type="project" value="UniProtKB-KW"/>
</dbReference>
<evidence type="ECO:0000259" key="19">
    <source>
        <dbReference type="Pfam" id="PF02823"/>
    </source>
</evidence>
<sequence>MSTILCNIVSAESEIFSGQVEMVVATGTLGELGITPGHSQLLTGIKAGPVKLILEGGEEKVFFLSGGFIEVQPDAVTLLSDVAERAEDIDEAEAERAKELAERARDDASSDVDFSKAKAELAEVAARLQTLRKMRKK</sequence>
<proteinExistence type="inferred from homology"/>
<evidence type="ECO:0000256" key="16">
    <source>
        <dbReference type="RuleBase" id="RU003656"/>
    </source>
</evidence>
<feature type="domain" description="ATP synthase epsilon subunit C-terminal" evidence="18">
    <location>
        <begin position="87"/>
        <end position="130"/>
    </location>
</feature>
<dbReference type="PANTHER" id="PTHR13822:SF10">
    <property type="entry name" value="ATP SYNTHASE EPSILON CHAIN, CHLOROPLASTIC"/>
    <property type="match status" value="1"/>
</dbReference>
<keyword evidence="8 15" id="KW-0375">Hydrogen ion transport</keyword>
<dbReference type="Gene3D" id="2.60.15.10">
    <property type="entry name" value="F0F1 ATP synthase delta/epsilon subunit, N-terminal"/>
    <property type="match status" value="1"/>
</dbReference>
<evidence type="ECO:0000256" key="15">
    <source>
        <dbReference type="HAMAP-Rule" id="MF_00530"/>
    </source>
</evidence>
<dbReference type="InterPro" id="IPR036771">
    <property type="entry name" value="ATPsynth_dsu/esu_N"/>
</dbReference>
<evidence type="ECO:0000256" key="7">
    <source>
        <dbReference type="ARBA" id="ARBA00022475"/>
    </source>
</evidence>
<dbReference type="Pfam" id="PF02823">
    <property type="entry name" value="ATP-synt_DE_N"/>
    <property type="match status" value="1"/>
</dbReference>
<evidence type="ECO:0000256" key="13">
    <source>
        <dbReference type="ARBA" id="ARBA00030215"/>
    </source>
</evidence>
<keyword evidence="9 15" id="KW-0406">Ion transport</keyword>
<dbReference type="Proteomes" id="UP000744438">
    <property type="component" value="Unassembled WGS sequence"/>
</dbReference>
<evidence type="ECO:0000256" key="8">
    <source>
        <dbReference type="ARBA" id="ARBA00022781"/>
    </source>
</evidence>
<dbReference type="InterPro" id="IPR020547">
    <property type="entry name" value="ATP_synth_F1_esu_C"/>
</dbReference>
<dbReference type="InterPro" id="IPR020546">
    <property type="entry name" value="ATP_synth_F1_dsu/esu_N"/>
</dbReference>
<comment type="caution">
    <text evidence="20">The sequence shown here is derived from an EMBL/GenBank/DDBJ whole genome shotgun (WGS) entry which is preliminary data.</text>
</comment>
<evidence type="ECO:0000256" key="1">
    <source>
        <dbReference type="ARBA" id="ARBA00003543"/>
    </source>
</evidence>
<keyword evidence="6 15" id="KW-0813">Transport</keyword>
<dbReference type="GO" id="GO:0005886">
    <property type="term" value="C:plasma membrane"/>
    <property type="evidence" value="ECO:0007669"/>
    <property type="project" value="UniProtKB-SubCell"/>
</dbReference>
<dbReference type="CDD" id="cd12152">
    <property type="entry name" value="F1-ATPase_delta"/>
    <property type="match status" value="1"/>
</dbReference>
<evidence type="ECO:0000256" key="17">
    <source>
        <dbReference type="SAM" id="MobiDB-lite"/>
    </source>
</evidence>
<dbReference type="SUPFAM" id="SSF51344">
    <property type="entry name" value="Epsilon subunit of F1F0-ATP synthase N-terminal domain"/>
    <property type="match status" value="1"/>
</dbReference>
<comment type="similarity">
    <text evidence="3 15 16">Belongs to the ATPase epsilon chain family.</text>
</comment>
<feature type="domain" description="ATP synthase F1 complex delta/epsilon subunit N-terminal" evidence="19">
    <location>
        <begin position="6"/>
        <end position="83"/>
    </location>
</feature>
<name>A0A937I1Y3_9GAMM</name>
<evidence type="ECO:0000256" key="12">
    <source>
        <dbReference type="ARBA" id="ARBA00023310"/>
    </source>
</evidence>
<feature type="region of interest" description="Disordered" evidence="17">
    <location>
        <begin position="90"/>
        <end position="112"/>
    </location>
</feature>
<protein>
    <recommendedName>
        <fullName evidence="5 15">ATP synthase epsilon chain</fullName>
    </recommendedName>
    <alternativeName>
        <fullName evidence="14 15">ATP synthase F1 sector epsilon subunit</fullName>
    </alternativeName>
    <alternativeName>
        <fullName evidence="13 15">F-ATPase epsilon subunit</fullName>
    </alternativeName>
</protein>
<evidence type="ECO:0000256" key="4">
    <source>
        <dbReference type="ARBA" id="ARBA00011648"/>
    </source>
</evidence>
<keyword evidence="12 15" id="KW-0066">ATP synthesis</keyword>
<accession>A0A937I1Y3</accession>
<evidence type="ECO:0000256" key="9">
    <source>
        <dbReference type="ARBA" id="ARBA00023065"/>
    </source>
</evidence>
<evidence type="ECO:0000256" key="2">
    <source>
        <dbReference type="ARBA" id="ARBA00004202"/>
    </source>
</evidence>
<evidence type="ECO:0000256" key="11">
    <source>
        <dbReference type="ARBA" id="ARBA00023196"/>
    </source>
</evidence>
<evidence type="ECO:0000259" key="18">
    <source>
        <dbReference type="Pfam" id="PF00401"/>
    </source>
</evidence>
<comment type="function">
    <text evidence="1 15">Produces ATP from ADP in the presence of a proton gradient across the membrane.</text>
</comment>
<comment type="subunit">
    <text evidence="4 15 16">F-type ATPases have 2 components, CF(1) - the catalytic core - and CF(0) - the membrane proton channel. CF(1) has five subunits: alpha(3), beta(3), gamma(1), delta(1), epsilon(1). CF(0) has three main subunits: a, b and c.</text>
</comment>
<evidence type="ECO:0000256" key="10">
    <source>
        <dbReference type="ARBA" id="ARBA00023136"/>
    </source>
</evidence>
<organism evidence="20 21">
    <name type="scientific">SAR86 cluster bacterium</name>
    <dbReference type="NCBI Taxonomy" id="2030880"/>
    <lineage>
        <taxon>Bacteria</taxon>
        <taxon>Pseudomonadati</taxon>
        <taxon>Pseudomonadota</taxon>
        <taxon>Gammaproteobacteria</taxon>
        <taxon>SAR86 cluster</taxon>
    </lineage>
</organism>
<evidence type="ECO:0000256" key="3">
    <source>
        <dbReference type="ARBA" id="ARBA00005712"/>
    </source>
</evidence>
<feature type="compositionally biased region" description="Basic and acidic residues" evidence="17">
    <location>
        <begin position="94"/>
        <end position="112"/>
    </location>
</feature>
<dbReference type="Gene3D" id="1.20.5.440">
    <property type="entry name" value="ATP synthase delta/epsilon subunit, C-terminal domain"/>
    <property type="match status" value="1"/>
</dbReference>
<dbReference type="InterPro" id="IPR036794">
    <property type="entry name" value="ATP_F1_dsu/esu_C_sf"/>
</dbReference>
<dbReference type="SUPFAM" id="SSF46604">
    <property type="entry name" value="Epsilon subunit of F1F0-ATP synthase C-terminal domain"/>
    <property type="match status" value="1"/>
</dbReference>
<dbReference type="AlphaFoldDB" id="A0A937I1Y3"/>
<gene>
    <name evidence="15" type="primary">atpC</name>
    <name evidence="20" type="ORF">ISQ63_01055</name>
</gene>
<evidence type="ECO:0000256" key="5">
    <source>
        <dbReference type="ARBA" id="ARBA00014480"/>
    </source>
</evidence>
<comment type="subcellular location">
    <subcellularLocation>
        <location evidence="2 15">Cell membrane</location>
        <topology evidence="2 15">Peripheral membrane protein</topology>
    </subcellularLocation>
</comment>
<evidence type="ECO:0000256" key="14">
    <source>
        <dbReference type="ARBA" id="ARBA00031795"/>
    </source>
</evidence>
<evidence type="ECO:0000313" key="21">
    <source>
        <dbReference type="Proteomes" id="UP000744438"/>
    </source>
</evidence>
<dbReference type="GO" id="GO:0046933">
    <property type="term" value="F:proton-transporting ATP synthase activity, rotational mechanism"/>
    <property type="evidence" value="ECO:0007669"/>
    <property type="project" value="UniProtKB-UniRule"/>
</dbReference>
<dbReference type="FunFam" id="2.60.15.10:FF:000001">
    <property type="entry name" value="ATP synthase epsilon chain"/>
    <property type="match status" value="1"/>
</dbReference>
<evidence type="ECO:0000256" key="6">
    <source>
        <dbReference type="ARBA" id="ARBA00022448"/>
    </source>
</evidence>
<dbReference type="Pfam" id="PF00401">
    <property type="entry name" value="ATP-synt_DE"/>
    <property type="match status" value="1"/>
</dbReference>
<dbReference type="InterPro" id="IPR001469">
    <property type="entry name" value="ATP_synth_F1_dsu/esu"/>
</dbReference>
<keyword evidence="7 15" id="KW-1003">Cell membrane</keyword>
<dbReference type="HAMAP" id="MF_00530">
    <property type="entry name" value="ATP_synth_epsil_bac"/>
    <property type="match status" value="1"/>
</dbReference>
<dbReference type="EMBL" id="JADHQC010000003">
    <property type="protein sequence ID" value="MBL6811452.1"/>
    <property type="molecule type" value="Genomic_DNA"/>
</dbReference>
<dbReference type="GO" id="GO:0005524">
    <property type="term" value="F:ATP binding"/>
    <property type="evidence" value="ECO:0007669"/>
    <property type="project" value="UniProtKB-UniRule"/>
</dbReference>
<dbReference type="PANTHER" id="PTHR13822">
    <property type="entry name" value="ATP SYNTHASE DELTA/EPSILON CHAIN"/>
    <property type="match status" value="1"/>
</dbReference>
<dbReference type="NCBIfam" id="TIGR01216">
    <property type="entry name" value="ATP_synt_epsi"/>
    <property type="match status" value="1"/>
</dbReference>
<evidence type="ECO:0000313" key="20">
    <source>
        <dbReference type="EMBL" id="MBL6811452.1"/>
    </source>
</evidence>
<dbReference type="NCBIfam" id="NF001847">
    <property type="entry name" value="PRK00571.1-4"/>
    <property type="match status" value="1"/>
</dbReference>